<feature type="domain" description="ABC-2 type transporter transmembrane" evidence="6">
    <location>
        <begin position="28"/>
        <end position="169"/>
    </location>
</feature>
<evidence type="ECO:0000256" key="3">
    <source>
        <dbReference type="ARBA" id="ARBA00022989"/>
    </source>
</evidence>
<dbReference type="NCBIfam" id="TIGR03061">
    <property type="entry name" value="pip_yhgE_Nterm"/>
    <property type="match status" value="1"/>
</dbReference>
<evidence type="ECO:0000256" key="1">
    <source>
        <dbReference type="ARBA" id="ARBA00004141"/>
    </source>
</evidence>
<proteinExistence type="predicted"/>
<dbReference type="Proteomes" id="UP000215506">
    <property type="component" value="Unassembled WGS sequence"/>
</dbReference>
<evidence type="ECO:0000313" key="7">
    <source>
        <dbReference type="EMBL" id="OXR40168.1"/>
    </source>
</evidence>
<dbReference type="GO" id="GO:0140359">
    <property type="term" value="F:ABC-type transporter activity"/>
    <property type="evidence" value="ECO:0007669"/>
    <property type="project" value="InterPro"/>
</dbReference>
<keyword evidence="2 5" id="KW-0812">Transmembrane</keyword>
<dbReference type="Gene3D" id="3.40.1710.10">
    <property type="entry name" value="abc type-2 transporter like domain"/>
    <property type="match status" value="1"/>
</dbReference>
<dbReference type="NCBIfam" id="TIGR03057">
    <property type="entry name" value="xxxLxxG_by_4"/>
    <property type="match status" value="3"/>
</dbReference>
<feature type="transmembrane region" description="Helical" evidence="5">
    <location>
        <begin position="533"/>
        <end position="554"/>
    </location>
</feature>
<dbReference type="GO" id="GO:0016020">
    <property type="term" value="C:membrane"/>
    <property type="evidence" value="ECO:0007669"/>
    <property type="project" value="UniProtKB-SubCell"/>
</dbReference>
<dbReference type="SUPFAM" id="SSF101967">
    <property type="entry name" value="Adhesin YadA, collagen-binding domain"/>
    <property type="match status" value="1"/>
</dbReference>
<dbReference type="InterPro" id="IPR017500">
    <property type="entry name" value="Phage_infect_YhgE_N"/>
</dbReference>
<feature type="transmembrane region" description="Helical" evidence="5">
    <location>
        <begin position="561"/>
        <end position="581"/>
    </location>
</feature>
<comment type="subcellular location">
    <subcellularLocation>
        <location evidence="1">Membrane</location>
        <topology evidence="1">Multi-pass membrane protein</topology>
    </subcellularLocation>
</comment>
<feature type="transmembrane region" description="Helical" evidence="5">
    <location>
        <begin position="499"/>
        <end position="521"/>
    </location>
</feature>
<evidence type="ECO:0000256" key="4">
    <source>
        <dbReference type="ARBA" id="ARBA00023136"/>
    </source>
</evidence>
<reference evidence="7 8" key="1">
    <citation type="submission" date="2017-07" db="EMBL/GenBank/DDBJ databases">
        <title>First draft Genome Sequence of Nocardia cerradoensis isolated from human infection.</title>
        <authorList>
            <person name="Carrasco G."/>
        </authorList>
    </citation>
    <scope>NUCLEOTIDE SEQUENCE [LARGE SCALE GENOMIC DNA]</scope>
    <source>
        <strain evidence="7 8">CNM20130759</strain>
    </source>
</reference>
<evidence type="ECO:0000256" key="5">
    <source>
        <dbReference type="SAM" id="Phobius"/>
    </source>
</evidence>
<evidence type="ECO:0000313" key="8">
    <source>
        <dbReference type="Proteomes" id="UP000215506"/>
    </source>
</evidence>
<name>A0A231GUB6_9NOCA</name>
<evidence type="ECO:0000256" key="2">
    <source>
        <dbReference type="ARBA" id="ARBA00022692"/>
    </source>
</evidence>
<dbReference type="InterPro" id="IPR013525">
    <property type="entry name" value="ABC2_TM"/>
</dbReference>
<comment type="caution">
    <text evidence="7">The sequence shown here is derived from an EMBL/GenBank/DDBJ whole genome shotgun (WGS) entry which is preliminary data.</text>
</comment>
<evidence type="ECO:0000259" key="6">
    <source>
        <dbReference type="Pfam" id="PF12698"/>
    </source>
</evidence>
<dbReference type="InterPro" id="IPR011049">
    <property type="entry name" value="Serralysin-like_metalloprot_C"/>
</dbReference>
<accession>A0A231GUB6</accession>
<dbReference type="InterPro" id="IPR051328">
    <property type="entry name" value="T7SS_ABC-Transporter"/>
</dbReference>
<feature type="transmembrane region" description="Helical" evidence="5">
    <location>
        <begin position="459"/>
        <end position="478"/>
    </location>
</feature>
<dbReference type="PANTHER" id="PTHR43077:SF5">
    <property type="entry name" value="PHAGE INFECTION PROTEIN"/>
    <property type="match status" value="1"/>
</dbReference>
<sequence length="659" mass="69089">MSRISKSLSADVGRRLTALRRSRIASALLILILIVPTLLSAVYMWILWDPTNYLDRIPVAVANDDAGSSAGGSPHNFGEEILDNLTSGKQLQFHRVTSHEAVEGLRQSRYSFSVIIPSAFTEQIESVTDAKPVQARIMVYYNDFNGTLGSSVADSVLAQAQQQITASIGRQYADQVLVGLNSLGAGLGDASRGSGQLAAGAGELADGSAQLATGLDQAASGSAELATGARQLSSGAGELATGATQLLTGTDELGSGANRIRDGIDQVVTPILDLLAPGDQLATDLGPLLDRLAATGDPAASGSAGRLKALLDQLRRTDAEGFTGQLAQLRDGTRELARQLTDPHADYRAGVLALTSGSGQLRDGAAQLDTGAGQLSTGLQQLAAGGRQVRDGAHQLDDGAGQLDSGLRSGAAQAPQISDVDASSHMFSEPFTLDVHNQEPGQLVVDGDKSHKKLARGSGPLIVLLATFLGTIVAWMYADPNRGEIHGRRVRPAARAVLRRMWIGVAAGVAAAGVASAYGAYLGWSPHNWPAMLAVVAATGAAAGIIAQFFVTAFGRVAGSMAAVAFFMFQLFAFGGVFPAGTTPPAFRPFEDIAPMTFARRMILRCDIGLYDRMFWISLVILVVMTVSAIAAAITARWLRQWADISERPHDDRPVTAAT</sequence>
<protein>
    <recommendedName>
        <fullName evidence="6">ABC-2 type transporter transmembrane domain-containing protein</fullName>
    </recommendedName>
</protein>
<dbReference type="AlphaFoldDB" id="A0A231GUB6"/>
<dbReference type="Pfam" id="PF12698">
    <property type="entry name" value="ABC2_membrane_3"/>
    <property type="match status" value="1"/>
</dbReference>
<keyword evidence="8" id="KW-1185">Reference proteome</keyword>
<dbReference type="EMBL" id="NGAF01000038">
    <property type="protein sequence ID" value="OXR40168.1"/>
    <property type="molecule type" value="Genomic_DNA"/>
</dbReference>
<feature type="transmembrane region" description="Helical" evidence="5">
    <location>
        <begin position="614"/>
        <end position="639"/>
    </location>
</feature>
<dbReference type="InterPro" id="IPR023908">
    <property type="entry name" value="xxxLxxG_rpt"/>
</dbReference>
<dbReference type="PANTHER" id="PTHR43077">
    <property type="entry name" value="TRANSPORT PERMEASE YVFS-RELATED"/>
    <property type="match status" value="1"/>
</dbReference>
<organism evidence="7 8">
    <name type="scientific">Nocardia cerradoensis</name>
    <dbReference type="NCBI Taxonomy" id="85688"/>
    <lineage>
        <taxon>Bacteria</taxon>
        <taxon>Bacillati</taxon>
        <taxon>Actinomycetota</taxon>
        <taxon>Actinomycetes</taxon>
        <taxon>Mycobacteriales</taxon>
        <taxon>Nocardiaceae</taxon>
        <taxon>Nocardia</taxon>
    </lineage>
</organism>
<keyword evidence="3 5" id="KW-1133">Transmembrane helix</keyword>
<dbReference type="RefSeq" id="WP_189595136.1">
    <property type="nucleotide sequence ID" value="NZ_NGAF01000038.1"/>
</dbReference>
<gene>
    <name evidence="7" type="ORF">B7C42_07750</name>
</gene>
<feature type="transmembrane region" description="Helical" evidence="5">
    <location>
        <begin position="24"/>
        <end position="48"/>
    </location>
</feature>
<keyword evidence="4 5" id="KW-0472">Membrane</keyword>